<dbReference type="Gene3D" id="3.40.50.1820">
    <property type="entry name" value="alpha/beta hydrolase"/>
    <property type="match status" value="1"/>
</dbReference>
<gene>
    <name evidence="1" type="ORF">MNB_SV-13-903</name>
</gene>
<dbReference type="SUPFAM" id="SSF82171">
    <property type="entry name" value="DPP6 N-terminal domain-like"/>
    <property type="match status" value="1"/>
</dbReference>
<sequence>MLKHIILILILTNFIHSAMITKKTFVPILIGDITTFIPYTIVSQDTDNDGIADTIDRPKAYSQTLNFNTNSSNNSITLTGSDNDNPITFTLITQASHGTLSGTVPHLVYTPNHNYTGTDTFTFSVNDGSHNSTVVSITITINSVRVYGQGGLHPIAHRDTNDTYKTSIYYPSDIPDGTKVPVVFFDPGYNSIDASAYASLLNFIASHGYYVIYTKYSFDAIYHGHILESDSNLLSKLDTTNIGVIGHSLGGGNTFSILDFFSKKGYGSNGRFIMTLEAWYAFGIDKIKMKNLPSNTNVLMQQYGIGGNNSANDTDPRIPLTLYYLLDSIDNHKKDWQIVEDADHSYPAGNQAYNSMQGLLKPLDALMEYTFKGTSSAHDIALEVGNDDPYAKGNGIQIVNPINEYAYQCSQNTSFDIRYCDMRQFLAIDNNNSIPKPDYNTSYSEPSFASTVTRITERSVQSYNMHPYPKQGSAWNDDMRILHLGYRLYNASSFEELAITKGLNGNQAYAKMGSPWHGPADLRWSKKDAKKMYVLDSSQRFKTLRVNADNSNISTENILLDMSSKGYEDITTGANEGNLDYNDTHILFTAKKANDTRVYALLYKIGDNTLLWEKPMTRGEWGIGFDWMSVDAKAQHILVSTNNKIYLYDMNLENERLLENFAEHGDAGIDSEGNSVYVQLKSGGGGVWMYHLDKIVAPIKMLRSNHGGGHISCRNYKHLGWCYVNTAENKYKEVFALKLDNGSGIVDRMAQTQMSAQNAGCTQVNVSPDGKKVLFSSDWSQGSAEDYQADLESFKSCTAEDRLIKLDSYQVEFK</sequence>
<reference evidence="1" key="1">
    <citation type="submission" date="2016-10" db="EMBL/GenBank/DDBJ databases">
        <authorList>
            <person name="de Groot N.N."/>
        </authorList>
    </citation>
    <scope>NUCLEOTIDE SEQUENCE</scope>
</reference>
<organism evidence="1">
    <name type="scientific">hydrothermal vent metagenome</name>
    <dbReference type="NCBI Taxonomy" id="652676"/>
    <lineage>
        <taxon>unclassified sequences</taxon>
        <taxon>metagenomes</taxon>
        <taxon>ecological metagenomes</taxon>
    </lineage>
</organism>
<dbReference type="Pfam" id="PF17963">
    <property type="entry name" value="Big_9"/>
    <property type="match status" value="1"/>
</dbReference>
<dbReference type="SUPFAM" id="SSF53474">
    <property type="entry name" value="alpha/beta-Hydrolases"/>
    <property type="match status" value="1"/>
</dbReference>
<dbReference type="Gene3D" id="2.60.40.3440">
    <property type="match status" value="1"/>
</dbReference>
<name>A0A1W1CUJ2_9ZZZZ</name>
<dbReference type="AlphaFoldDB" id="A0A1W1CUJ2"/>
<dbReference type="InterPro" id="IPR029058">
    <property type="entry name" value="AB_hydrolase_fold"/>
</dbReference>
<proteinExistence type="predicted"/>
<dbReference type="EMBL" id="FPHM01000137">
    <property type="protein sequence ID" value="SFV69548.1"/>
    <property type="molecule type" value="Genomic_DNA"/>
</dbReference>
<evidence type="ECO:0000313" key="1">
    <source>
        <dbReference type="EMBL" id="SFV69548.1"/>
    </source>
</evidence>
<accession>A0A1W1CUJ2</accession>
<protein>
    <submittedName>
        <fullName evidence="1">Fibronectin type III domain protein</fullName>
    </submittedName>
</protein>